<dbReference type="Proteomes" id="UP000030746">
    <property type="component" value="Unassembled WGS sequence"/>
</dbReference>
<dbReference type="Pfam" id="PF08487">
    <property type="entry name" value="VIT"/>
    <property type="match status" value="1"/>
</dbReference>
<feature type="non-terminal residue" evidence="3">
    <location>
        <position position="185"/>
    </location>
</feature>
<feature type="chain" id="PRO_5004716302" description="VIT domain-containing protein" evidence="1">
    <location>
        <begin position="20"/>
        <end position="185"/>
    </location>
</feature>
<accession>V3ZFW4</accession>
<reference evidence="3 4" key="1">
    <citation type="journal article" date="2013" name="Nature">
        <title>Insights into bilaterian evolution from three spiralian genomes.</title>
        <authorList>
            <person name="Simakov O."/>
            <person name="Marletaz F."/>
            <person name="Cho S.J."/>
            <person name="Edsinger-Gonzales E."/>
            <person name="Havlak P."/>
            <person name="Hellsten U."/>
            <person name="Kuo D.H."/>
            <person name="Larsson T."/>
            <person name="Lv J."/>
            <person name="Arendt D."/>
            <person name="Savage R."/>
            <person name="Osoegawa K."/>
            <person name="de Jong P."/>
            <person name="Grimwood J."/>
            <person name="Chapman J.A."/>
            <person name="Shapiro H."/>
            <person name="Aerts A."/>
            <person name="Otillar R.P."/>
            <person name="Terry A.Y."/>
            <person name="Boore J.L."/>
            <person name="Grigoriev I.V."/>
            <person name="Lindberg D.R."/>
            <person name="Seaver E.C."/>
            <person name="Weisblat D.A."/>
            <person name="Putnam N.H."/>
            <person name="Rokhsar D.S."/>
        </authorList>
    </citation>
    <scope>NUCLEOTIDE SEQUENCE [LARGE SCALE GENOMIC DNA]</scope>
</reference>
<dbReference type="CTD" id="20235390"/>
<keyword evidence="1" id="KW-0732">Signal</keyword>
<dbReference type="GeneID" id="20235390"/>
<dbReference type="RefSeq" id="XP_009066295.1">
    <property type="nucleotide sequence ID" value="XM_009068047.1"/>
</dbReference>
<sequence length="185" mass="20784">MDNIVRVILILSVLQLGQSVDDRESIDRFKRDDNDAGLTMKSYTIASSVTERFSTVNIQSRLQNEQPYSVNSTLPVHVPEAAFISKFSIFINGSEYVGKIVANEKIGENKENRTETQLNVEVKFSETNTERGINIFEIDITLEAGGETTLSLTYNELLERRLGLYTQKIFVYPGQVVDTLAVNAI</sequence>
<name>V3ZFW4_LOTGI</name>
<dbReference type="InterPro" id="IPR050934">
    <property type="entry name" value="ITIH"/>
</dbReference>
<evidence type="ECO:0000256" key="1">
    <source>
        <dbReference type="SAM" id="SignalP"/>
    </source>
</evidence>
<feature type="signal peptide" evidence="1">
    <location>
        <begin position="1"/>
        <end position="19"/>
    </location>
</feature>
<gene>
    <name evidence="3" type="ORF">LOTGIDRAFT_148461</name>
</gene>
<dbReference type="PROSITE" id="PS51468">
    <property type="entry name" value="VIT"/>
    <property type="match status" value="1"/>
</dbReference>
<proteinExistence type="predicted"/>
<evidence type="ECO:0000313" key="3">
    <source>
        <dbReference type="EMBL" id="ESO83017.1"/>
    </source>
</evidence>
<evidence type="ECO:0000313" key="4">
    <source>
        <dbReference type="Proteomes" id="UP000030746"/>
    </source>
</evidence>
<protein>
    <recommendedName>
        <fullName evidence="2">VIT domain-containing protein</fullName>
    </recommendedName>
</protein>
<dbReference type="STRING" id="225164.V3ZFW4"/>
<dbReference type="OMA" id="KEDTVCK"/>
<dbReference type="OrthoDB" id="299997at2759"/>
<dbReference type="SMART" id="SM00609">
    <property type="entry name" value="VIT"/>
    <property type="match status" value="1"/>
</dbReference>
<keyword evidence="4" id="KW-1185">Reference proteome</keyword>
<dbReference type="InterPro" id="IPR013694">
    <property type="entry name" value="VIT"/>
</dbReference>
<dbReference type="PANTHER" id="PTHR10338:SF108">
    <property type="entry name" value="INTER-ALPHA-TRYPSIN INHIBITOR HEAVY CHAIN H4-LIKE PROTEIN"/>
    <property type="match status" value="1"/>
</dbReference>
<dbReference type="KEGG" id="lgi:LOTGIDRAFT_148461"/>
<organism evidence="3 4">
    <name type="scientific">Lottia gigantea</name>
    <name type="common">Giant owl limpet</name>
    <dbReference type="NCBI Taxonomy" id="225164"/>
    <lineage>
        <taxon>Eukaryota</taxon>
        <taxon>Metazoa</taxon>
        <taxon>Spiralia</taxon>
        <taxon>Lophotrochozoa</taxon>
        <taxon>Mollusca</taxon>
        <taxon>Gastropoda</taxon>
        <taxon>Patellogastropoda</taxon>
        <taxon>Lottioidea</taxon>
        <taxon>Lottiidae</taxon>
        <taxon>Lottia</taxon>
    </lineage>
</organism>
<dbReference type="PANTHER" id="PTHR10338">
    <property type="entry name" value="INTER-ALPHA-TRYPSIN INHIBITOR HEAVY CHAIN FAMILY MEMBER"/>
    <property type="match status" value="1"/>
</dbReference>
<dbReference type="AlphaFoldDB" id="V3ZFW4"/>
<dbReference type="EMBL" id="KB203811">
    <property type="protein sequence ID" value="ESO83017.1"/>
    <property type="molecule type" value="Genomic_DNA"/>
</dbReference>
<feature type="domain" description="VIT" evidence="2">
    <location>
        <begin position="24"/>
        <end position="156"/>
    </location>
</feature>
<evidence type="ECO:0000259" key="2">
    <source>
        <dbReference type="PROSITE" id="PS51468"/>
    </source>
</evidence>